<gene>
    <name evidence="7" type="ORF">E7Y31_13760</name>
</gene>
<reference evidence="7 8" key="1">
    <citation type="submission" date="2019-04" db="EMBL/GenBank/DDBJ databases">
        <title>Draft genome sequences for three unisolated Alnus-infective Frankia Sp+ strains, AgTrS, AiOr and AvVan, the first sequenced Frankia strains able to sporulate in-planta.</title>
        <authorList>
            <person name="Bethencourt L."/>
            <person name="Vautrin F."/>
            <person name="Taib N."/>
            <person name="Dubost A."/>
            <person name="Castro-Garcia L."/>
            <person name="Imbaud O."/>
            <person name="Abrouk D."/>
            <person name="Fournier P."/>
            <person name="Briolay J."/>
            <person name="Nguyen A."/>
            <person name="Normand P."/>
            <person name="Fernandez M.P."/>
            <person name="Brochier-Armanet C."/>
            <person name="Herrera-Belaroussi A."/>
        </authorList>
    </citation>
    <scope>NUCLEOTIDE SEQUENCE [LARGE SCALE GENOMIC DNA]</scope>
    <source>
        <strain evidence="7 8">AvVan</strain>
    </source>
</reference>
<evidence type="ECO:0000256" key="4">
    <source>
        <dbReference type="ARBA" id="ARBA00023136"/>
    </source>
</evidence>
<dbReference type="Pfam" id="PF04505">
    <property type="entry name" value="CD225"/>
    <property type="match status" value="1"/>
</dbReference>
<evidence type="ECO:0000313" key="7">
    <source>
        <dbReference type="EMBL" id="THJ74053.1"/>
    </source>
</evidence>
<feature type="region of interest" description="Disordered" evidence="5">
    <location>
        <begin position="1"/>
        <end position="40"/>
    </location>
</feature>
<dbReference type="PANTHER" id="PTHR14948:SF25">
    <property type="entry name" value="DUF4190 DOMAIN-CONTAINING PROTEIN"/>
    <property type="match status" value="1"/>
</dbReference>
<dbReference type="OrthoDB" id="9815705at2"/>
<comment type="caution">
    <text evidence="7">The sequence shown here is derived from an EMBL/GenBank/DDBJ whole genome shotgun (WGS) entry which is preliminary data.</text>
</comment>
<evidence type="ECO:0000256" key="2">
    <source>
        <dbReference type="ARBA" id="ARBA00022692"/>
    </source>
</evidence>
<evidence type="ECO:0000256" key="5">
    <source>
        <dbReference type="SAM" id="MobiDB-lite"/>
    </source>
</evidence>
<comment type="subcellular location">
    <subcellularLocation>
        <location evidence="1">Membrane</location>
    </subcellularLocation>
</comment>
<evidence type="ECO:0000256" key="3">
    <source>
        <dbReference type="ARBA" id="ARBA00022989"/>
    </source>
</evidence>
<dbReference type="PANTHER" id="PTHR14948">
    <property type="entry name" value="NG5"/>
    <property type="match status" value="1"/>
</dbReference>
<dbReference type="InterPro" id="IPR007593">
    <property type="entry name" value="CD225/Dispanin_fam"/>
</dbReference>
<feature type="transmembrane region" description="Helical" evidence="6">
    <location>
        <begin position="95"/>
        <end position="120"/>
    </location>
</feature>
<accession>A0A4S5EPN3</accession>
<keyword evidence="4 6" id="KW-0472">Membrane</keyword>
<keyword evidence="2 6" id="KW-0812">Transmembrane</keyword>
<dbReference type="EMBL" id="SSXH01000331">
    <property type="protein sequence ID" value="THJ74053.1"/>
    <property type="molecule type" value="Genomic_DNA"/>
</dbReference>
<proteinExistence type="predicted"/>
<dbReference type="AlphaFoldDB" id="A0A4S5EPN3"/>
<evidence type="ECO:0000313" key="8">
    <source>
        <dbReference type="Proteomes" id="UP000305282"/>
    </source>
</evidence>
<keyword evidence="8" id="KW-1185">Reference proteome</keyword>
<dbReference type="GO" id="GO:0016020">
    <property type="term" value="C:membrane"/>
    <property type="evidence" value="ECO:0007669"/>
    <property type="project" value="UniProtKB-SubCell"/>
</dbReference>
<dbReference type="Proteomes" id="UP000305282">
    <property type="component" value="Unassembled WGS sequence"/>
</dbReference>
<protein>
    <submittedName>
        <fullName evidence="7">CD225/dispanin family protein</fullName>
    </submittedName>
</protein>
<name>A0A4S5EPN3_9ACTN</name>
<dbReference type="RefSeq" id="WP_136448498.1">
    <property type="nucleotide sequence ID" value="NZ_SSXH01000331.1"/>
</dbReference>
<organism evidence="7 8">
    <name type="scientific">Candidatus Frankia alpina</name>
    <dbReference type="NCBI Taxonomy" id="2699483"/>
    <lineage>
        <taxon>Bacteria</taxon>
        <taxon>Bacillati</taxon>
        <taxon>Actinomycetota</taxon>
        <taxon>Actinomycetes</taxon>
        <taxon>Frankiales</taxon>
        <taxon>Frankiaceae</taxon>
        <taxon>Frankia</taxon>
    </lineage>
</organism>
<keyword evidence="3 6" id="KW-1133">Transmembrane helix</keyword>
<sequence>MSSPPGGERPDRSDPGPPSGWDPYPDYPSYPGQQAGSGGADRPIRTYLWQSLVATLLCCLPTGIVAIVYATQAQTRLQAGDLLGARQASGRARRWCIVSLIAFAVVLLVVVAIVIIVAIASRND</sequence>
<dbReference type="InterPro" id="IPR051423">
    <property type="entry name" value="CD225/Dispanin"/>
</dbReference>
<evidence type="ECO:0000256" key="6">
    <source>
        <dbReference type="SAM" id="Phobius"/>
    </source>
</evidence>
<evidence type="ECO:0000256" key="1">
    <source>
        <dbReference type="ARBA" id="ARBA00004370"/>
    </source>
</evidence>
<feature type="compositionally biased region" description="Pro residues" evidence="5">
    <location>
        <begin position="15"/>
        <end position="28"/>
    </location>
</feature>
<feature type="transmembrane region" description="Helical" evidence="6">
    <location>
        <begin position="47"/>
        <end position="70"/>
    </location>
</feature>